<evidence type="ECO:0000256" key="1">
    <source>
        <dbReference type="ARBA" id="ARBA00004906"/>
    </source>
</evidence>
<organism evidence="19 20">
    <name type="scientific">Bemisia tabaci</name>
    <name type="common">Sweetpotato whitefly</name>
    <name type="synonym">Aleurodes tabaci</name>
    <dbReference type="NCBI Taxonomy" id="7038"/>
    <lineage>
        <taxon>Eukaryota</taxon>
        <taxon>Metazoa</taxon>
        <taxon>Ecdysozoa</taxon>
        <taxon>Arthropoda</taxon>
        <taxon>Hexapoda</taxon>
        <taxon>Insecta</taxon>
        <taxon>Pterygota</taxon>
        <taxon>Neoptera</taxon>
        <taxon>Paraneoptera</taxon>
        <taxon>Hemiptera</taxon>
        <taxon>Sternorrhyncha</taxon>
        <taxon>Aleyrodoidea</taxon>
        <taxon>Aleyrodidae</taxon>
        <taxon>Aleyrodinae</taxon>
        <taxon>Bemisia</taxon>
    </lineage>
</organism>
<feature type="domain" description="Ubiquitin-like" evidence="14">
    <location>
        <begin position="1579"/>
        <end position="1642"/>
    </location>
</feature>
<feature type="region of interest" description="Disordered" evidence="13">
    <location>
        <begin position="739"/>
        <end position="785"/>
    </location>
</feature>
<evidence type="ECO:0000256" key="7">
    <source>
        <dbReference type="ARBA" id="ARBA00022737"/>
    </source>
</evidence>
<feature type="region of interest" description="Disordered" evidence="13">
    <location>
        <begin position="1098"/>
        <end position="1156"/>
    </location>
</feature>
<feature type="region of interest" description="Disordered" evidence="13">
    <location>
        <begin position="883"/>
        <end position="916"/>
    </location>
</feature>
<evidence type="ECO:0000259" key="16">
    <source>
        <dbReference type="PROSITE" id="PS50199"/>
    </source>
</evidence>
<evidence type="ECO:0000256" key="10">
    <source>
        <dbReference type="ARBA" id="ARBA00022833"/>
    </source>
</evidence>
<evidence type="ECO:0000256" key="9">
    <source>
        <dbReference type="ARBA" id="ARBA00022786"/>
    </source>
</evidence>
<dbReference type="InterPro" id="IPR036859">
    <property type="entry name" value="CAP-Gly_dom_sf"/>
</dbReference>
<dbReference type="InterPro" id="IPR029071">
    <property type="entry name" value="Ubiquitin-like_domsf"/>
</dbReference>
<comment type="pathway">
    <text evidence="1">Protein modification; protein ubiquitination.</text>
</comment>
<evidence type="ECO:0000259" key="14">
    <source>
        <dbReference type="PROSITE" id="PS50053"/>
    </source>
</evidence>
<dbReference type="PROSITE" id="PS50089">
    <property type="entry name" value="ZF_RING_2"/>
    <property type="match status" value="1"/>
</dbReference>
<dbReference type="GO" id="GO:0004842">
    <property type="term" value="F:ubiquitin-protein transferase activity"/>
    <property type="evidence" value="ECO:0007669"/>
    <property type="project" value="TreeGrafter"/>
</dbReference>
<dbReference type="InterPro" id="IPR044066">
    <property type="entry name" value="TRIAD_supradom"/>
</dbReference>
<keyword evidence="4" id="KW-0597">Phosphoprotein</keyword>
<feature type="compositionally biased region" description="Polar residues" evidence="13">
    <location>
        <begin position="542"/>
        <end position="563"/>
    </location>
</feature>
<feature type="domain" description="RanBP2-type" evidence="16">
    <location>
        <begin position="1749"/>
        <end position="1783"/>
    </location>
</feature>
<dbReference type="InterPro" id="IPR047558">
    <property type="entry name" value="BRcat_RBR_HOIL1"/>
</dbReference>
<dbReference type="PROSITE" id="PS50245">
    <property type="entry name" value="CAP_GLY_2"/>
    <property type="match status" value="1"/>
</dbReference>
<feature type="compositionally biased region" description="Polar residues" evidence="13">
    <location>
        <begin position="512"/>
        <end position="525"/>
    </location>
</feature>
<dbReference type="PROSITE" id="PS50199">
    <property type="entry name" value="ZF_RANBP2_2"/>
    <property type="match status" value="1"/>
</dbReference>
<dbReference type="SUPFAM" id="SSF57850">
    <property type="entry name" value="RING/U-box"/>
    <property type="match status" value="3"/>
</dbReference>
<evidence type="ECO:0000256" key="8">
    <source>
        <dbReference type="ARBA" id="ARBA00022771"/>
    </source>
</evidence>
<dbReference type="InterPro" id="IPR001876">
    <property type="entry name" value="Znf_RanBP2"/>
</dbReference>
<dbReference type="Gene3D" id="3.30.40.10">
    <property type="entry name" value="Zinc/RING finger domain, C3HC4 (zinc finger)"/>
    <property type="match status" value="1"/>
</dbReference>
<dbReference type="Gene3D" id="2.30.30.380">
    <property type="entry name" value="Zn-finger domain of Sec23/24"/>
    <property type="match status" value="1"/>
</dbReference>
<dbReference type="InterPro" id="IPR000938">
    <property type="entry name" value="CAP-Gly_domain"/>
</dbReference>
<dbReference type="PROSITE" id="PS51873">
    <property type="entry name" value="TRIAD"/>
    <property type="match status" value="1"/>
</dbReference>
<feature type="region of interest" description="Disordered" evidence="13">
    <location>
        <begin position="1489"/>
        <end position="1519"/>
    </location>
</feature>
<feature type="domain" description="RING-type" evidence="18">
    <location>
        <begin position="1836"/>
        <end position="2064"/>
    </location>
</feature>
<keyword evidence="5" id="KW-0808">Transferase</keyword>
<dbReference type="GO" id="GO:0009893">
    <property type="term" value="P:positive regulation of metabolic process"/>
    <property type="evidence" value="ECO:0007669"/>
    <property type="project" value="UniProtKB-ARBA"/>
</dbReference>
<evidence type="ECO:0000259" key="18">
    <source>
        <dbReference type="PROSITE" id="PS51873"/>
    </source>
</evidence>
<dbReference type="GO" id="GO:0071797">
    <property type="term" value="C:LUBAC complex"/>
    <property type="evidence" value="ECO:0007669"/>
    <property type="project" value="TreeGrafter"/>
</dbReference>
<evidence type="ECO:0000313" key="20">
    <source>
        <dbReference type="Proteomes" id="UP001152759"/>
    </source>
</evidence>
<dbReference type="Gene3D" id="2.30.30.190">
    <property type="entry name" value="CAP Gly-rich-like domain"/>
    <property type="match status" value="1"/>
</dbReference>
<keyword evidence="7" id="KW-0677">Repeat</keyword>
<dbReference type="PROSITE" id="PS00518">
    <property type="entry name" value="ZF_RING_1"/>
    <property type="match status" value="1"/>
</dbReference>
<dbReference type="InterPro" id="IPR047557">
    <property type="entry name" value="Rcat_RBR_HOIL1"/>
</dbReference>
<dbReference type="GO" id="GO:0097039">
    <property type="term" value="P:protein linear polyubiquitination"/>
    <property type="evidence" value="ECO:0007669"/>
    <property type="project" value="TreeGrafter"/>
</dbReference>
<proteinExistence type="inferred from homology"/>
<dbReference type="Proteomes" id="UP001152759">
    <property type="component" value="Chromosome 8"/>
</dbReference>
<feature type="compositionally biased region" description="Low complexity" evidence="13">
    <location>
        <begin position="1489"/>
        <end position="1512"/>
    </location>
</feature>
<evidence type="ECO:0000259" key="17">
    <source>
        <dbReference type="PROSITE" id="PS50245"/>
    </source>
</evidence>
<evidence type="ECO:0000256" key="4">
    <source>
        <dbReference type="ARBA" id="ARBA00022553"/>
    </source>
</evidence>
<feature type="domain" description="RING-type" evidence="15">
    <location>
        <begin position="1840"/>
        <end position="1882"/>
    </location>
</feature>
<dbReference type="PROSITE" id="PS01358">
    <property type="entry name" value="ZF_RANBP2_1"/>
    <property type="match status" value="2"/>
</dbReference>
<keyword evidence="8 12" id="KW-0863">Zinc-finger</keyword>
<gene>
    <name evidence="19" type="ORF">BEMITA_LOCUS12660</name>
</gene>
<evidence type="ECO:0000313" key="19">
    <source>
        <dbReference type="EMBL" id="CAH0394351.1"/>
    </source>
</evidence>
<dbReference type="SMART" id="SM00547">
    <property type="entry name" value="ZnF_RBZ"/>
    <property type="match status" value="2"/>
</dbReference>
<accession>A0A9P0AGZ6</accession>
<dbReference type="InterPro" id="IPR001841">
    <property type="entry name" value="Znf_RING"/>
</dbReference>
<evidence type="ECO:0000259" key="15">
    <source>
        <dbReference type="PROSITE" id="PS50089"/>
    </source>
</evidence>
<sequence length="2068" mass="229554">MFENQVPLPVLIGEKVLWLGSGSGEPKSGKVLWIGRLAEISGNDWTLGLELDESLPYGGIDGKWRGRKLFDCKPKHGLLVPASSILSTKGRLPFLDPVRNEAEDELSKNLIRYRGQESFCGSLYSHVKPKPAVRKKHQQCIKSDRNNNTCNEAVLGTDFLGSSVSLMSNSSPSVPVIPPRNKDVVKFCKLFGYSDPTNIIIDDRHFQLYNEAKNNSAVLNFSTEIEGNQNGIRIRKTMSAYYGNEEPNLSSSQESKKVSSLQSVKRLFSKSSTSQTSISAASSAASDCSSQEKRLSGLFSFFRWFNKDKRKDSLSYTDCDRLPPESAFLQFKQTPVHHTGSVDSVYSTATCNSFFYVPPSRYKSKYCIQRRIPYDSETDTYRNRVKQFERSRETEQKISLRKKYKLLGSALTLHSSVDNVSLCDRGRIGSNLGLSSLNSTLQRRKRQAPPPPPPVIREASPQPSPKEPLQSGSSQWKNHRRSSSESSKDKRAGAYFHVKGKRKAPQPPSFLHRNQTLPRNLTIGSTRKKRLAPQPPKRNSAIFPSSSFDLENFTDPKSSTNDQSHTDIVEDPEEKTDDRTQLNADVSPSSKIEESVIKSETEVDCSNIDLEEGQIETNAAVRKKNGELLTKADKQKLFEDFEKLEAHNKKHFTGSELPSERLEMAQSVCNDSLKLEKGILKPNKADSGAESKIVEDRVVPPPSPVSPRPWYKRTVQSTSISHSMNKSNLLEKLKHLEKNKVETSEANDLPEVSSSRTMKIGNESGSRLGLSPNVSSPTSENKRRSQLSILTNISELDREAAEIVRNERLRNSRLISVENEKFYDSKLELPSYHPSETTNSCSASSQKKTSARDLISLFNAISNVTKVTVNTAFFTKDSLSLFSKDSGDKKSSFSKSKKTPTKKTSYVPEPSCNVPSVPNREEHLDDSIFVNLHALDDIEPKLNESKNLCEEVMTEFDIRKSRTQELFEINRQRRHHSPSPSIPTITEMSESISGSTTVASMKIESPSPPAQVKPIEQTQTAIEQTQAAVEQTQVASASSYNAVWSCPRCTLQNPMWRILCDACHLFRTTISVNPIEPPVIKPVDLSLSPRTRVASFANTSDLKNSSESASSEQVSNTSESSSNVSKDKEAPKDGAVNLNKSSTGTVNKEAQSSSAVEAPSINFAEAKMKFSRASESESKNLIESKKLPPKNNLISEKLGNVSSASAVVDDTTINTNTREEKLIRDKVVLSNSAELVEVRKARLAFFDKKGTENNLNKKIEDGPENSKANKDMDHAEREKLKVMLREMKHSLTKQDSTEEKNGSDNTAPTAPSLANDRRFGAIKKVKKVDLDSKKLSYKKVEDYLDGIQSEKTAEAYLVTSDVIFEDVKIKSSDPSTSADKVSTSVQTSSVVRKMDLPPNILNKSVENGLVIAPVIIEKYNIKDGKVKSSVKRDTRSISMSAFELIRAQDFADLKSKPPTHALSPVYANIPSDASVSECYSQISDLVPSKSSNLSSSQTQSFDSSASTSTTTSNNAYHAPPENVTTLAINRLLRRLETAIAKGQHHQAAALAKELARLKISCSVVRQKPLNAKASNDITVSLFVEDKVSHQGPFSLTVHPGMKVSDLKLKIEADYEIPVRFQRWILGKELVTDNSRTLQQLGVAAPGFPFFLYLVAPESTKQEASQSSLSDPKLFNHQQKSTTVASAPLLSLSSSETDDLSLPENTTSGISNILEEVVEEDISEELDNADASLIENDQQLPEPGPNVIHEADDLSLVDWKCSACTVLNPPSNSLCAVCNNLRLEDKQISSSHIDEKSKNQEAAVKITEEAGTSAEVKLSNYHELLNLDKSDLIPNVDEFECPVCFSTCKSREGVVLRECLHTFCKGCLAQMVEFCEEAEVKCPFQDTSYSCDSVIQEREIKALVTAEQYELHLAKSIAQAETKIGNTFHCKTPDCRGWCIFEDNVNYFLCPVCNRNNCLTCQAIHSGINCKQYQEQMREESETNVDAKRTRDMLEEMVERGEAMACPSCQVVLMKKWGCDWVRCSMCKTEICWVRRCARWGPKGRGDTTGGCQCGVNGIKCHPKCTYCH</sequence>
<dbReference type="InterPro" id="IPR013083">
    <property type="entry name" value="Znf_RING/FYVE/PHD"/>
</dbReference>
<evidence type="ECO:0000256" key="13">
    <source>
        <dbReference type="SAM" id="MobiDB-lite"/>
    </source>
</evidence>
<feature type="domain" description="CAP-Gly" evidence="17">
    <location>
        <begin position="47"/>
        <end position="81"/>
    </location>
</feature>
<dbReference type="KEGG" id="btab:109044548"/>
<dbReference type="GO" id="GO:0043161">
    <property type="term" value="P:proteasome-mediated ubiquitin-dependent protein catabolic process"/>
    <property type="evidence" value="ECO:0007669"/>
    <property type="project" value="TreeGrafter"/>
</dbReference>
<evidence type="ECO:0000256" key="11">
    <source>
        <dbReference type="ARBA" id="ARBA00023186"/>
    </source>
</evidence>
<keyword evidence="10" id="KW-0862">Zinc</keyword>
<keyword evidence="20" id="KW-1185">Reference proteome</keyword>
<keyword evidence="6" id="KW-0479">Metal-binding</keyword>
<dbReference type="Gene3D" id="3.10.20.90">
    <property type="entry name" value="Phosphatidylinositol 3-kinase Catalytic Subunit, Chain A, domain 1"/>
    <property type="match status" value="1"/>
</dbReference>
<comment type="similarity">
    <text evidence="2">Belongs to the RBR family.</text>
</comment>
<name>A0A9P0AGZ6_BEMTA</name>
<dbReference type="PANTHER" id="PTHR22770:SF13">
    <property type="entry name" value="RING-TYPE DOMAIN-CONTAINING PROTEIN"/>
    <property type="match status" value="1"/>
</dbReference>
<dbReference type="PANTHER" id="PTHR22770">
    <property type="entry name" value="UBIQUITIN CONJUGATING ENZYME 7 INTERACTING PROTEIN-RELATED"/>
    <property type="match status" value="1"/>
</dbReference>
<dbReference type="InterPro" id="IPR047559">
    <property type="entry name" value="HOIL1_RBR_mRING-HC-C3HC3D"/>
</dbReference>
<reference evidence="19" key="1">
    <citation type="submission" date="2021-12" db="EMBL/GenBank/DDBJ databases">
        <authorList>
            <person name="King R."/>
        </authorList>
    </citation>
    <scope>NUCLEOTIDE SEQUENCE</scope>
</reference>
<dbReference type="SUPFAM" id="SSF74924">
    <property type="entry name" value="Cap-Gly domain"/>
    <property type="match status" value="1"/>
</dbReference>
<protein>
    <recommendedName>
        <fullName evidence="3">RanBP-type and C3HC4-type zinc finger-containing protein 1</fullName>
    </recommendedName>
</protein>
<dbReference type="InterPro" id="IPR017907">
    <property type="entry name" value="Znf_RING_CS"/>
</dbReference>
<dbReference type="InterPro" id="IPR051628">
    <property type="entry name" value="LUBAC_E3_Ligases"/>
</dbReference>
<dbReference type="CDD" id="cd20345">
    <property type="entry name" value="BRcat_RBR_HOIL1"/>
    <property type="match status" value="1"/>
</dbReference>
<keyword evidence="11" id="KW-0143">Chaperone</keyword>
<dbReference type="CDD" id="cd16633">
    <property type="entry name" value="mRING-HC-C3HC3D_RBR_HOIL1"/>
    <property type="match status" value="1"/>
</dbReference>
<feature type="region of interest" description="Disordered" evidence="13">
    <location>
        <begin position="433"/>
        <end position="592"/>
    </location>
</feature>
<feature type="compositionally biased region" description="Polar residues" evidence="13">
    <location>
        <begin position="1138"/>
        <end position="1155"/>
    </location>
</feature>
<evidence type="ECO:0000256" key="2">
    <source>
        <dbReference type="ARBA" id="ARBA00008278"/>
    </source>
</evidence>
<evidence type="ECO:0000256" key="3">
    <source>
        <dbReference type="ARBA" id="ARBA00017887"/>
    </source>
</evidence>
<evidence type="ECO:0000256" key="6">
    <source>
        <dbReference type="ARBA" id="ARBA00022723"/>
    </source>
</evidence>
<dbReference type="FunFam" id="3.30.40.10:FF:000137">
    <property type="entry name" value="RanBP-type and C3HC4-type zinc finger-containing protein 1"/>
    <property type="match status" value="1"/>
</dbReference>
<dbReference type="PROSITE" id="PS50053">
    <property type="entry name" value="UBIQUITIN_2"/>
    <property type="match status" value="1"/>
</dbReference>
<dbReference type="CDD" id="cd20358">
    <property type="entry name" value="Rcat_RBR_HOIL1"/>
    <property type="match status" value="1"/>
</dbReference>
<dbReference type="InterPro" id="IPR000626">
    <property type="entry name" value="Ubiquitin-like_dom"/>
</dbReference>
<evidence type="ECO:0000256" key="5">
    <source>
        <dbReference type="ARBA" id="ARBA00022679"/>
    </source>
</evidence>
<dbReference type="GO" id="GO:0043130">
    <property type="term" value="F:ubiquitin binding"/>
    <property type="evidence" value="ECO:0007669"/>
    <property type="project" value="TreeGrafter"/>
</dbReference>
<dbReference type="EMBL" id="OU963869">
    <property type="protein sequence ID" value="CAH0394351.1"/>
    <property type="molecule type" value="Genomic_DNA"/>
</dbReference>
<feature type="compositionally biased region" description="Basic and acidic residues" evidence="13">
    <location>
        <begin position="482"/>
        <end position="492"/>
    </location>
</feature>
<dbReference type="SUPFAM" id="SSF54236">
    <property type="entry name" value="Ubiquitin-like"/>
    <property type="match status" value="1"/>
</dbReference>
<evidence type="ECO:0000256" key="12">
    <source>
        <dbReference type="PROSITE-ProRule" id="PRU00322"/>
    </source>
</evidence>
<keyword evidence="9" id="KW-0833">Ubl conjugation pathway</keyword>
<dbReference type="SMART" id="SM01052">
    <property type="entry name" value="CAP_GLY"/>
    <property type="match status" value="1"/>
</dbReference>
<feature type="region of interest" description="Disordered" evidence="13">
    <location>
        <begin position="1291"/>
        <end position="1315"/>
    </location>
</feature>
<dbReference type="Pfam" id="PF01302">
    <property type="entry name" value="CAP_GLY"/>
    <property type="match status" value="1"/>
</dbReference>
<feature type="compositionally biased region" description="Low complexity" evidence="13">
    <location>
        <begin position="1105"/>
        <end position="1124"/>
    </location>
</feature>
<dbReference type="GO" id="GO:0008270">
    <property type="term" value="F:zinc ion binding"/>
    <property type="evidence" value="ECO:0007669"/>
    <property type="project" value="UniProtKB-KW"/>
</dbReference>